<dbReference type="Gene3D" id="3.50.50.60">
    <property type="entry name" value="FAD/NAD(P)-binding domain"/>
    <property type="match status" value="2"/>
</dbReference>
<reference evidence="15 16" key="1">
    <citation type="journal article" date="2020" name="bioRxiv">
        <title>Sequence and annotation of 42 cannabis genomes reveals extensive copy number variation in cannabinoid synthesis and pathogen resistance genes.</title>
        <authorList>
            <person name="Mckernan K.J."/>
            <person name="Helbert Y."/>
            <person name="Kane L.T."/>
            <person name="Ebling H."/>
            <person name="Zhang L."/>
            <person name="Liu B."/>
            <person name="Eaton Z."/>
            <person name="Mclaughlin S."/>
            <person name="Kingan S."/>
            <person name="Baybayan P."/>
            <person name="Concepcion G."/>
            <person name="Jordan M."/>
            <person name="Riva A."/>
            <person name="Barbazuk W."/>
            <person name="Harkins T."/>
        </authorList>
    </citation>
    <scope>NUCLEOTIDE SEQUENCE [LARGE SCALE GENOMIC DNA]</scope>
    <source>
        <strain evidence="16">cv. Jamaican Lion 4</strain>
        <tissue evidence="15">Leaf</tissue>
    </source>
</reference>
<keyword evidence="12" id="KW-0175">Coiled coil</keyword>
<dbReference type="Pfam" id="PF07992">
    <property type="entry name" value="Pyr_redox_2"/>
    <property type="match status" value="1"/>
</dbReference>
<dbReference type="EC" id="1.6.5.4" evidence="10"/>
<dbReference type="PRINTS" id="PR00368">
    <property type="entry name" value="FADPNR"/>
</dbReference>
<evidence type="ECO:0000256" key="6">
    <source>
        <dbReference type="ARBA" id="ARBA00023002"/>
    </source>
</evidence>
<feature type="domain" description="FAD/NAD(P)-binding" evidence="13">
    <location>
        <begin position="175"/>
        <end position="490"/>
    </location>
</feature>
<dbReference type="InterPro" id="IPR050446">
    <property type="entry name" value="FAD-oxidoreductase/Apoptosis"/>
</dbReference>
<gene>
    <name evidence="15" type="ORF">F8388_004565</name>
</gene>
<comment type="caution">
    <text evidence="15">The sequence shown here is derived from an EMBL/GenBank/DDBJ whole genome shotgun (WGS) entry which is preliminary data.</text>
</comment>
<dbReference type="PANTHER" id="PTHR43557">
    <property type="entry name" value="APOPTOSIS-INDUCING FACTOR 1"/>
    <property type="match status" value="1"/>
</dbReference>
<evidence type="ECO:0000256" key="1">
    <source>
        <dbReference type="ARBA" id="ARBA00001974"/>
    </source>
</evidence>
<dbReference type="InterPro" id="IPR048618">
    <property type="entry name" value="MDHAR3-like_C"/>
</dbReference>
<evidence type="ECO:0000259" key="14">
    <source>
        <dbReference type="Pfam" id="PF21791"/>
    </source>
</evidence>
<dbReference type="InterPro" id="IPR036188">
    <property type="entry name" value="FAD/NAD-bd_sf"/>
</dbReference>
<dbReference type="PRINTS" id="PR00411">
    <property type="entry name" value="PNDRDTASEI"/>
</dbReference>
<name>A0A7J6GN53_CANSA</name>
<dbReference type="FunFam" id="3.30.390.30:FF:000013">
    <property type="entry name" value="Monodehydroascorbate reductase 3"/>
    <property type="match status" value="1"/>
</dbReference>
<sequence>MNAYFWQDIWSLNLTSDLLGALRIERKRFPACSCQSTRFQELGISLLELCIGLFFIIKMFRWAQPIIKYYKYHKELEESMRNLKTILEGLYIKKDDIEQRLHTKQISEHEQEAKEWLKEVENVTNEIHSIEQKLGAKKQYLSRVCLGKLVDEKTTKVKELLHRGSLYESLEKFFKYIILGGGVSAGYAAREFVREGLKRGDLAIISKEPVAPYERPALSKGYLSPESPSRLPVFHVCVGSGGQRLLPEWYRENGISLLLNTQVVNADLSMKALTTSTGRIFKYETLIIATGSTAVNLTDFGVEGADAKNIFYLRDIGDAEKLVEGIRSKRKGKAVIVGGGYIGLEVGAALRINNLDVTMVYREAWCMSRLFTLEIAAFYESYYTNKGIKLVKGTSAIGFNLKSRNGEVKGVRLKDGKVLQADIVVVGIGGRPLTSLFKGQIEEDKGGIKTDEFFRTSFSDVYAIGDVATFPMKIYNEMRRVQHVDHARKSAEQAVKAIKAGERGVSIEEYDYLPLFYSRVFDLSWKFYGDNIGETVIFGDPDPLSKKPKFGSYWIQSGKVKGAFLEGGTNEENEAIAKITRLQPTIVDLEELAKEGLSYALKLSIVQNSIL</sequence>
<proteinExistence type="inferred from homology"/>
<evidence type="ECO:0000313" key="16">
    <source>
        <dbReference type="Proteomes" id="UP000525078"/>
    </source>
</evidence>
<dbReference type="PANTHER" id="PTHR43557:SF5">
    <property type="entry name" value="MONODEHYDROASCORBATE REDUCTASE 1, PEROXISOMAL"/>
    <property type="match status" value="1"/>
</dbReference>
<dbReference type="InterPro" id="IPR016156">
    <property type="entry name" value="FAD/NAD-linked_Rdtase_dimer_sf"/>
</dbReference>
<comment type="function">
    <text evidence="9">Catalyzes the conversion of monodehydroascorbate to ascorbate, oxidizing NADH in the process.</text>
</comment>
<dbReference type="AlphaFoldDB" id="A0A7J6GN53"/>
<evidence type="ECO:0000313" key="15">
    <source>
        <dbReference type="EMBL" id="KAF4384332.1"/>
    </source>
</evidence>
<evidence type="ECO:0000256" key="2">
    <source>
        <dbReference type="ARBA" id="ARBA00006442"/>
    </source>
</evidence>
<comment type="cofactor">
    <cofactor evidence="1">
        <name>FAD</name>
        <dbReference type="ChEBI" id="CHEBI:57692"/>
    </cofactor>
</comment>
<evidence type="ECO:0000256" key="7">
    <source>
        <dbReference type="ARBA" id="ARBA00023027"/>
    </source>
</evidence>
<comment type="catalytic activity">
    <reaction evidence="11">
        <text>2 monodehydro-L-ascorbate radical + NADH + H(+) = 2 L-ascorbate + NAD(+)</text>
        <dbReference type="Rhea" id="RHEA:14581"/>
        <dbReference type="ChEBI" id="CHEBI:15378"/>
        <dbReference type="ChEBI" id="CHEBI:38290"/>
        <dbReference type="ChEBI" id="CHEBI:57540"/>
        <dbReference type="ChEBI" id="CHEBI:57945"/>
        <dbReference type="ChEBI" id="CHEBI:59513"/>
        <dbReference type="EC" id="1.6.5.4"/>
    </reaction>
</comment>
<dbReference type="SUPFAM" id="SSF55424">
    <property type="entry name" value="FAD/NAD-linked reductases, dimerisation (C-terminal) domain"/>
    <property type="match status" value="1"/>
</dbReference>
<evidence type="ECO:0000256" key="4">
    <source>
        <dbReference type="ARBA" id="ARBA00022827"/>
    </source>
</evidence>
<accession>A0A7J6GN53</accession>
<keyword evidence="5" id="KW-0521">NADP</keyword>
<dbReference type="GO" id="GO:0005737">
    <property type="term" value="C:cytoplasm"/>
    <property type="evidence" value="ECO:0007669"/>
    <property type="project" value="TreeGrafter"/>
</dbReference>
<dbReference type="Pfam" id="PF21791">
    <property type="entry name" value="MDHAR3-like_C"/>
    <property type="match status" value="1"/>
</dbReference>
<keyword evidence="4" id="KW-0274">FAD</keyword>
<dbReference type="EMBL" id="JAATIP010000048">
    <property type="protein sequence ID" value="KAF4384332.1"/>
    <property type="molecule type" value="Genomic_DNA"/>
</dbReference>
<comment type="similarity">
    <text evidence="2">Belongs to the FAD-dependent oxidoreductase family.</text>
</comment>
<evidence type="ECO:0000256" key="10">
    <source>
        <dbReference type="ARBA" id="ARBA00038920"/>
    </source>
</evidence>
<protein>
    <recommendedName>
        <fullName evidence="10">monodehydroascorbate reductase (NADH)</fullName>
        <ecNumber evidence="10">1.6.5.4</ecNumber>
    </recommendedName>
</protein>
<evidence type="ECO:0000256" key="11">
    <source>
        <dbReference type="ARBA" id="ARBA00048948"/>
    </source>
</evidence>
<dbReference type="Proteomes" id="UP000525078">
    <property type="component" value="Unassembled WGS sequence"/>
</dbReference>
<keyword evidence="3" id="KW-0285">Flavoprotein</keyword>
<organism evidence="15 16">
    <name type="scientific">Cannabis sativa</name>
    <name type="common">Hemp</name>
    <name type="synonym">Marijuana</name>
    <dbReference type="NCBI Taxonomy" id="3483"/>
    <lineage>
        <taxon>Eukaryota</taxon>
        <taxon>Viridiplantae</taxon>
        <taxon>Streptophyta</taxon>
        <taxon>Embryophyta</taxon>
        <taxon>Tracheophyta</taxon>
        <taxon>Spermatophyta</taxon>
        <taxon>Magnoliopsida</taxon>
        <taxon>eudicotyledons</taxon>
        <taxon>Gunneridae</taxon>
        <taxon>Pentapetalae</taxon>
        <taxon>rosids</taxon>
        <taxon>fabids</taxon>
        <taxon>Rosales</taxon>
        <taxon>Cannabaceae</taxon>
        <taxon>Cannabis</taxon>
    </lineage>
</organism>
<keyword evidence="7" id="KW-0520">NAD</keyword>
<keyword evidence="8" id="KW-0676">Redox-active center</keyword>
<evidence type="ECO:0000256" key="9">
    <source>
        <dbReference type="ARBA" id="ARBA00037189"/>
    </source>
</evidence>
<feature type="coiled-coil region" evidence="12">
    <location>
        <begin position="73"/>
        <end position="133"/>
    </location>
</feature>
<evidence type="ECO:0000256" key="5">
    <source>
        <dbReference type="ARBA" id="ARBA00022857"/>
    </source>
</evidence>
<evidence type="ECO:0000256" key="8">
    <source>
        <dbReference type="ARBA" id="ARBA00023284"/>
    </source>
</evidence>
<dbReference type="SUPFAM" id="SSF51905">
    <property type="entry name" value="FAD/NAD(P)-binding domain"/>
    <property type="match status" value="2"/>
</dbReference>
<evidence type="ECO:0000256" key="12">
    <source>
        <dbReference type="SAM" id="Coils"/>
    </source>
</evidence>
<dbReference type="Gene3D" id="3.30.390.30">
    <property type="match status" value="1"/>
</dbReference>
<dbReference type="GO" id="GO:0016656">
    <property type="term" value="F:monodehydroascorbate reductase (NADH) activity"/>
    <property type="evidence" value="ECO:0007669"/>
    <property type="project" value="UniProtKB-EC"/>
</dbReference>
<dbReference type="InterPro" id="IPR023753">
    <property type="entry name" value="FAD/NAD-binding_dom"/>
</dbReference>
<evidence type="ECO:0000259" key="13">
    <source>
        <dbReference type="Pfam" id="PF07992"/>
    </source>
</evidence>
<evidence type="ECO:0000256" key="3">
    <source>
        <dbReference type="ARBA" id="ARBA00022630"/>
    </source>
</evidence>
<keyword evidence="6" id="KW-0560">Oxidoreductase</keyword>
<feature type="domain" description="Monodehydroascorbate reductase 3-like C-terminal" evidence="14">
    <location>
        <begin position="513"/>
        <end position="600"/>
    </location>
</feature>